<sequence length="274" mass="30391">MKTSGAEAKVIHPWSTVSSVDIQRALDSEIARTIGKRKSKRKIAPESLPSIREALIQVLRDNDALQSEAEEKLEDENPETVLVSFLGAEPEWVIRCSVTDSMVSGVWGFKYFVLGSRGYLYYHPNFGIDDTGECLPIVGTWAPSTDESAALDSLKDAYIAYWMDFALPPLMGQWARGPKDFLATAVGTVLQQRPTLWSDVLDRLHRDIEEDDRLVPFLVEQVSSQTSVEESAVSGILKTFHTGRKIPASKLTLSELESRVFVAAFVARIGMNGI</sequence>
<dbReference type="EMBL" id="CP121196">
    <property type="protein sequence ID" value="XBH18020.1"/>
    <property type="molecule type" value="Genomic_DNA"/>
</dbReference>
<reference evidence="1" key="1">
    <citation type="submission" date="2023-03" db="EMBL/GenBank/DDBJ databases">
        <title>Edaphobacter sp.</title>
        <authorList>
            <person name="Huber K.J."/>
            <person name="Papendorf J."/>
            <person name="Pilke C."/>
            <person name="Bunk B."/>
            <person name="Sproeer C."/>
            <person name="Pester M."/>
        </authorList>
    </citation>
    <scope>NUCLEOTIDE SEQUENCE</scope>
    <source>
        <strain evidence="1">DSM 110680</strain>
    </source>
</reference>
<evidence type="ECO:0000313" key="1">
    <source>
        <dbReference type="EMBL" id="XBH18020.1"/>
    </source>
</evidence>
<name>A0AAU7DLS0_9BACT</name>
<dbReference type="AlphaFoldDB" id="A0AAU7DLS0"/>
<organism evidence="1">
    <name type="scientific">Telmatobacter sp. DSM 110680</name>
    <dbReference type="NCBI Taxonomy" id="3036704"/>
    <lineage>
        <taxon>Bacteria</taxon>
        <taxon>Pseudomonadati</taxon>
        <taxon>Acidobacteriota</taxon>
        <taxon>Terriglobia</taxon>
        <taxon>Terriglobales</taxon>
        <taxon>Acidobacteriaceae</taxon>
        <taxon>Telmatobacter</taxon>
    </lineage>
</organism>
<proteinExistence type="predicted"/>
<accession>A0AAU7DLS0</accession>
<dbReference type="RefSeq" id="WP_348263246.1">
    <property type="nucleotide sequence ID" value="NZ_CP121196.1"/>
</dbReference>
<gene>
    <name evidence="1" type="ORF">P8935_01510</name>
</gene>
<protein>
    <submittedName>
        <fullName evidence="1">Uncharacterized protein</fullName>
    </submittedName>
</protein>